<organism evidence="6 7">
    <name type="scientific">Patiriisocius hiemis</name>
    <dbReference type="NCBI Taxonomy" id="3075604"/>
    <lineage>
        <taxon>Bacteria</taxon>
        <taxon>Pseudomonadati</taxon>
        <taxon>Bacteroidota</taxon>
        <taxon>Flavobacteriia</taxon>
        <taxon>Flavobacteriales</taxon>
        <taxon>Flavobacteriaceae</taxon>
        <taxon>Patiriisocius</taxon>
    </lineage>
</organism>
<evidence type="ECO:0000256" key="3">
    <source>
        <dbReference type="ARBA" id="ARBA00022679"/>
    </source>
</evidence>
<dbReference type="Proteomes" id="UP001254488">
    <property type="component" value="Unassembled WGS sequence"/>
</dbReference>
<evidence type="ECO:0000256" key="5">
    <source>
        <dbReference type="RuleBase" id="RU003560"/>
    </source>
</evidence>
<dbReference type="EMBL" id="JAVRHZ010000001">
    <property type="protein sequence ID" value="MDT0554667.1"/>
    <property type="molecule type" value="Genomic_DNA"/>
</dbReference>
<keyword evidence="4 5" id="KW-0663">Pyridoxal phosphate</keyword>
<proteinExistence type="inferred from homology"/>
<dbReference type="InterPro" id="IPR015424">
    <property type="entry name" value="PyrdxlP-dep_Trfase"/>
</dbReference>
<dbReference type="Gene3D" id="3.90.1150.10">
    <property type="entry name" value="Aspartate Aminotransferase, domain 1"/>
    <property type="match status" value="1"/>
</dbReference>
<evidence type="ECO:0000313" key="7">
    <source>
        <dbReference type="Proteomes" id="UP001254488"/>
    </source>
</evidence>
<evidence type="ECO:0000256" key="4">
    <source>
        <dbReference type="ARBA" id="ARBA00022898"/>
    </source>
</evidence>
<keyword evidence="2 6" id="KW-0032">Aminotransferase</keyword>
<keyword evidence="7" id="KW-1185">Reference proteome</keyword>
<dbReference type="InterPro" id="IPR005814">
    <property type="entry name" value="Aminotrans_3"/>
</dbReference>
<dbReference type="InterPro" id="IPR015422">
    <property type="entry name" value="PyrdxlP-dep_Trfase_small"/>
</dbReference>
<comment type="similarity">
    <text evidence="5">Belongs to the class-III pyridoxal-phosphate-dependent aminotransferase family.</text>
</comment>
<comment type="cofactor">
    <cofactor evidence="1">
        <name>pyridoxal 5'-phosphate</name>
        <dbReference type="ChEBI" id="CHEBI:597326"/>
    </cofactor>
</comment>
<dbReference type="PANTHER" id="PTHR11986:SF79">
    <property type="entry name" value="ACETYLORNITHINE AMINOTRANSFERASE, MITOCHONDRIAL"/>
    <property type="match status" value="1"/>
</dbReference>
<dbReference type="GO" id="GO:0008483">
    <property type="term" value="F:transaminase activity"/>
    <property type="evidence" value="ECO:0007669"/>
    <property type="project" value="UniProtKB-KW"/>
</dbReference>
<dbReference type="PROSITE" id="PS00600">
    <property type="entry name" value="AA_TRANSFER_CLASS_3"/>
    <property type="match status" value="1"/>
</dbReference>
<dbReference type="CDD" id="cd00610">
    <property type="entry name" value="OAT_like"/>
    <property type="match status" value="1"/>
</dbReference>
<keyword evidence="3" id="KW-0808">Transferase</keyword>
<dbReference type="PIRSF" id="PIRSF000521">
    <property type="entry name" value="Transaminase_4ab_Lys_Orn"/>
    <property type="match status" value="1"/>
</dbReference>
<dbReference type="RefSeq" id="WP_311332153.1">
    <property type="nucleotide sequence ID" value="NZ_JAVRHZ010000001.1"/>
</dbReference>
<name>A0ABU2Y9G6_9FLAO</name>
<evidence type="ECO:0000256" key="2">
    <source>
        <dbReference type="ARBA" id="ARBA00022576"/>
    </source>
</evidence>
<sequence>MKSDFFTYQAQTTPHPLAMEVSHAKGSYIFDKQGKRHLDFVAGVSACSLGHRHPSIITAVKEQLDKYLHVMVYGEYIQEPAVAFSKLLATHTPPTLESVYLVNSGTEAIDGAIKLARRVTGKSEILYAHHAYHGNSYGALSIMGFEERKTPFGPLLPNCHPIFFNDEEGLEKITQATAAVVLETIQGGAGFIEPTNRYLNKVKAKCEKVGALLVLDEIQPGFGRTGKLFGFEHYNVVPDILVMGKGMGGGLPIGAFMASKKHMDLLKNNPKLGHITTFGGNPVIASAALATLKVLTESSLISETITKEKVFREKLQHPLIKEIRGRGLMLAAIVESAEIASEVILRCKDRGLILFWLLFEGKAIRITPPLTISITEIKEGCDILTQVLTEINTEKNTHN</sequence>
<dbReference type="Pfam" id="PF00202">
    <property type="entry name" value="Aminotran_3"/>
    <property type="match status" value="1"/>
</dbReference>
<dbReference type="InterPro" id="IPR049704">
    <property type="entry name" value="Aminotrans_3_PPA_site"/>
</dbReference>
<evidence type="ECO:0000256" key="1">
    <source>
        <dbReference type="ARBA" id="ARBA00001933"/>
    </source>
</evidence>
<gene>
    <name evidence="6" type="ORF">RM538_01525</name>
</gene>
<comment type="caution">
    <text evidence="6">The sequence shown here is derived from an EMBL/GenBank/DDBJ whole genome shotgun (WGS) entry which is preliminary data.</text>
</comment>
<dbReference type="InterPro" id="IPR050103">
    <property type="entry name" value="Class-III_PLP-dep_AT"/>
</dbReference>
<dbReference type="PANTHER" id="PTHR11986">
    <property type="entry name" value="AMINOTRANSFERASE CLASS III"/>
    <property type="match status" value="1"/>
</dbReference>
<evidence type="ECO:0000313" key="6">
    <source>
        <dbReference type="EMBL" id="MDT0554667.1"/>
    </source>
</evidence>
<dbReference type="InterPro" id="IPR015421">
    <property type="entry name" value="PyrdxlP-dep_Trfase_major"/>
</dbReference>
<protein>
    <submittedName>
        <fullName evidence="6">Aspartate aminotransferase family protein</fullName>
    </submittedName>
</protein>
<reference evidence="6 7" key="1">
    <citation type="submission" date="2023-09" db="EMBL/GenBank/DDBJ databases">
        <authorList>
            <person name="Rey-Velasco X."/>
        </authorList>
    </citation>
    <scope>NUCLEOTIDE SEQUENCE [LARGE SCALE GENOMIC DNA]</scope>
    <source>
        <strain evidence="6 7">W242</strain>
    </source>
</reference>
<accession>A0ABU2Y9G6</accession>
<dbReference type="SUPFAM" id="SSF53383">
    <property type="entry name" value="PLP-dependent transferases"/>
    <property type="match status" value="1"/>
</dbReference>
<dbReference type="Gene3D" id="3.40.640.10">
    <property type="entry name" value="Type I PLP-dependent aspartate aminotransferase-like (Major domain)"/>
    <property type="match status" value="1"/>
</dbReference>